<dbReference type="AlphaFoldDB" id="A0A316YJ19"/>
<keyword evidence="5" id="KW-0411">Iron-sulfur</keyword>
<feature type="region of interest" description="Disordered" evidence="8">
    <location>
        <begin position="476"/>
        <end position="497"/>
    </location>
</feature>
<evidence type="ECO:0000256" key="4">
    <source>
        <dbReference type="ARBA" id="ARBA00023004"/>
    </source>
</evidence>
<dbReference type="GO" id="GO:0005763">
    <property type="term" value="C:mitochondrial small ribosomal subunit"/>
    <property type="evidence" value="ECO:0007669"/>
    <property type="project" value="TreeGrafter"/>
</dbReference>
<organism evidence="9 10">
    <name type="scientific">Acaromyces ingoldii</name>
    <dbReference type="NCBI Taxonomy" id="215250"/>
    <lineage>
        <taxon>Eukaryota</taxon>
        <taxon>Fungi</taxon>
        <taxon>Dikarya</taxon>
        <taxon>Basidiomycota</taxon>
        <taxon>Ustilaginomycotina</taxon>
        <taxon>Exobasidiomycetes</taxon>
        <taxon>Exobasidiales</taxon>
        <taxon>Cryptobasidiaceae</taxon>
        <taxon>Acaromyces</taxon>
    </lineage>
</organism>
<dbReference type="GeneID" id="37047204"/>
<evidence type="ECO:0000256" key="6">
    <source>
        <dbReference type="ARBA" id="ARBA00023128"/>
    </source>
</evidence>
<sequence>MQTKRAAALASAALTSAKVSLTQPKATPLPFAFGAGPSSRPFEAQENEEDEDDLLSSRDQRLSPAARFGQQGGSARPMAVPGRWKRVVQGLVDSTDNKKALRHQYMREQVDAHSSKKRPSALVHLTTVSPSRYATLRNVLGQVKTRLGEDWMPSRVIEHGCGAGEGLWAAADVFGRDLREYTGIDARIPLLRSAIDILEDTSVSDADVDGENSIIGAIEKTFKSSLQGADFLQKSKQSQKKEERGNDESARDTLVLCTHSLSSLSSDAVRSAFVQSLWSTHPRAEVLVLVEPGDERGFASIASAREELLGIGPSSDPARAQGGIRIGRHVFYEESGSSEEVTPEEGGSESQELQPLDGFVQSHVVAPCPHDRPCPLLHDYHLLDPTPQHLQTKTSSLSPLFHGAALGLGTCTFPQRAHLPSFSRKTRGGPRNEMTSRHSFVVVRRGPRPSIESTAQTHEIPEELLRDEAVRAREGRVEELRGPSTTLLPTPEAEVEPAGASLNAIEDDEEARAELFKLLPQALARELERAGGEGSAAEMDEAMRMAQEVMQGSADLAEAPHEDSAADEGEAQQGDEEVALTSALLSQARQLHQAPSAEMLAVPAGTNYALQGLATSLDSYSWPRLIRTPLKKGGHVTLDACSPNGSIQRFTISKSTGKQAYHEARKASWGDIFPRADEGKGLRERVAAADVEKRNVSLKKGPGGKKRDGQAVSGSSAAAIGPDAVAPTHAAIEKRPTYSNVSPAAAPSATGRRQHYKESPMMRRDSRKRSMGSYEREINEAMSEDESSPPDDKTVS</sequence>
<evidence type="ECO:0000256" key="5">
    <source>
        <dbReference type="ARBA" id="ARBA00023014"/>
    </source>
</evidence>
<evidence type="ECO:0000256" key="3">
    <source>
        <dbReference type="ARBA" id="ARBA00022946"/>
    </source>
</evidence>
<dbReference type="GO" id="GO:0003735">
    <property type="term" value="F:structural constituent of ribosome"/>
    <property type="evidence" value="ECO:0007669"/>
    <property type="project" value="TreeGrafter"/>
</dbReference>
<dbReference type="RefSeq" id="XP_025374913.1">
    <property type="nucleotide sequence ID" value="XM_025525288.1"/>
</dbReference>
<keyword evidence="3" id="KW-0809">Transit peptide</keyword>
<dbReference type="PANTHER" id="PTHR13184">
    <property type="entry name" value="37S RIBOSOMAL PROTEIN S22"/>
    <property type="match status" value="1"/>
</dbReference>
<keyword evidence="6" id="KW-0496">Mitochondrion</keyword>
<accession>A0A316YJ19</accession>
<protein>
    <recommendedName>
        <fullName evidence="11">Rsm22-domain-containing protein</fullName>
    </recommendedName>
</protein>
<dbReference type="InParanoid" id="A0A316YJ19"/>
<feature type="compositionally biased region" description="Acidic residues" evidence="8">
    <location>
        <begin position="565"/>
        <end position="576"/>
    </location>
</feature>
<dbReference type="InterPro" id="IPR015324">
    <property type="entry name" value="Ribosomal_Rsm22-like"/>
</dbReference>
<evidence type="ECO:0000313" key="10">
    <source>
        <dbReference type="Proteomes" id="UP000245768"/>
    </source>
</evidence>
<name>A0A316YJ19_9BASI</name>
<evidence type="ECO:0000256" key="7">
    <source>
        <dbReference type="ARBA" id="ARBA00045681"/>
    </source>
</evidence>
<evidence type="ECO:0000313" key="9">
    <source>
        <dbReference type="EMBL" id="PWN87715.1"/>
    </source>
</evidence>
<reference evidence="9" key="1">
    <citation type="journal article" date="2018" name="Mol. Biol. Evol.">
        <title>Broad Genomic Sampling Reveals a Smut Pathogenic Ancestry of the Fungal Clade Ustilaginomycotina.</title>
        <authorList>
            <person name="Kijpornyongpan T."/>
            <person name="Mondo S.J."/>
            <person name="Barry K."/>
            <person name="Sandor L."/>
            <person name="Lee J."/>
            <person name="Lipzen A."/>
            <person name="Pangilinan J."/>
            <person name="LaButti K."/>
            <person name="Hainaut M."/>
            <person name="Henrissat B."/>
            <person name="Grigoriev I.V."/>
            <person name="Spatafora J.W."/>
            <person name="Aime M.C."/>
        </authorList>
    </citation>
    <scope>NUCLEOTIDE SEQUENCE [LARGE SCALE GENOMIC DNA]</scope>
    <source>
        <strain evidence="9">MCA 4198</strain>
    </source>
</reference>
<comment type="function">
    <text evidence="7">Mitochondrial ribosome (mitoribosome) assembly factor. Binds at the interface of the head and body domains of the mitochondrial small ribosomal subunit (mt-SSU), occluding the mRNA channel and preventing compaction of the head domain towards the body. Probable inactive methyltransferase: retains the characteristic folding and ability to bind S-adenosyl-L-methionine, but it probably lost its methyltransferase activity.</text>
</comment>
<proteinExistence type="predicted"/>
<evidence type="ECO:0000256" key="2">
    <source>
        <dbReference type="ARBA" id="ARBA00022723"/>
    </source>
</evidence>
<dbReference type="GO" id="GO:0008168">
    <property type="term" value="F:methyltransferase activity"/>
    <property type="evidence" value="ECO:0007669"/>
    <property type="project" value="InterPro"/>
</dbReference>
<evidence type="ECO:0000256" key="1">
    <source>
        <dbReference type="ARBA" id="ARBA00004173"/>
    </source>
</evidence>
<dbReference type="Pfam" id="PF09243">
    <property type="entry name" value="Rsm22"/>
    <property type="match status" value="2"/>
</dbReference>
<dbReference type="GO" id="GO:0046872">
    <property type="term" value="F:metal ion binding"/>
    <property type="evidence" value="ECO:0007669"/>
    <property type="project" value="UniProtKB-KW"/>
</dbReference>
<feature type="region of interest" description="Disordered" evidence="8">
    <location>
        <begin position="25"/>
        <end position="59"/>
    </location>
</feature>
<keyword evidence="2" id="KW-0479">Metal-binding</keyword>
<dbReference type="GO" id="GO:0006412">
    <property type="term" value="P:translation"/>
    <property type="evidence" value="ECO:0007669"/>
    <property type="project" value="InterPro"/>
</dbReference>
<evidence type="ECO:0008006" key="11">
    <source>
        <dbReference type="Google" id="ProtNLM"/>
    </source>
</evidence>
<keyword evidence="4" id="KW-0408">Iron</keyword>
<keyword evidence="10" id="KW-1185">Reference proteome</keyword>
<gene>
    <name evidence="9" type="ORF">FA10DRAFT_303820</name>
</gene>
<dbReference type="OrthoDB" id="421327at2759"/>
<dbReference type="Proteomes" id="UP000245768">
    <property type="component" value="Unassembled WGS sequence"/>
</dbReference>
<comment type="subcellular location">
    <subcellularLocation>
        <location evidence="1">Mitochondrion</location>
    </subcellularLocation>
</comment>
<feature type="compositionally biased region" description="Acidic residues" evidence="8">
    <location>
        <begin position="45"/>
        <end position="54"/>
    </location>
</feature>
<feature type="region of interest" description="Disordered" evidence="8">
    <location>
        <begin position="693"/>
        <end position="796"/>
    </location>
</feature>
<evidence type="ECO:0000256" key="8">
    <source>
        <dbReference type="SAM" id="MobiDB-lite"/>
    </source>
</evidence>
<dbReference type="PANTHER" id="PTHR13184:SF5">
    <property type="entry name" value="METHYLTRANSFERASE-LIKE PROTEIN 17, MITOCHONDRIAL"/>
    <property type="match status" value="1"/>
</dbReference>
<dbReference type="STRING" id="215250.A0A316YJ19"/>
<feature type="region of interest" description="Disordered" evidence="8">
    <location>
        <begin position="553"/>
        <end position="576"/>
    </location>
</feature>
<dbReference type="InterPro" id="IPR052571">
    <property type="entry name" value="Mt_RNA_Methyltransferase"/>
</dbReference>
<dbReference type="GO" id="GO:0051536">
    <property type="term" value="F:iron-sulfur cluster binding"/>
    <property type="evidence" value="ECO:0007669"/>
    <property type="project" value="UniProtKB-KW"/>
</dbReference>
<dbReference type="EMBL" id="KZ819639">
    <property type="protein sequence ID" value="PWN87715.1"/>
    <property type="molecule type" value="Genomic_DNA"/>
</dbReference>